<sequence length="233" mass="27293">MAHERIFKLKDSKGNLVYKRLSQFWAPFFGFAFWKTDKSFTISNHLRKYDYEDVILPKPSDESSLKEVMAQLLTLPWRPNRSHWEVLLVSKYNWELGPNTCDCHSLVICRLDHSIADAISFIGMFRVLFQTPFAINRPVRNVKQILLWDICKLMYLFPYAVAKQIPVMLRGRYLNKREPMKPYVYDATERIPVSMVKKIKDKHQVDYASVIHSAINGGICKTLETLKKHPQNA</sequence>
<evidence type="ECO:0000313" key="2">
    <source>
        <dbReference type="Proteomes" id="UP000708208"/>
    </source>
</evidence>
<evidence type="ECO:0008006" key="3">
    <source>
        <dbReference type="Google" id="ProtNLM"/>
    </source>
</evidence>
<evidence type="ECO:0000313" key="1">
    <source>
        <dbReference type="EMBL" id="CAG7727678.1"/>
    </source>
</evidence>
<comment type="caution">
    <text evidence="1">The sequence shown here is derived from an EMBL/GenBank/DDBJ whole genome shotgun (WGS) entry which is preliminary data.</text>
</comment>
<organism evidence="1 2">
    <name type="scientific">Allacma fusca</name>
    <dbReference type="NCBI Taxonomy" id="39272"/>
    <lineage>
        <taxon>Eukaryota</taxon>
        <taxon>Metazoa</taxon>
        <taxon>Ecdysozoa</taxon>
        <taxon>Arthropoda</taxon>
        <taxon>Hexapoda</taxon>
        <taxon>Collembola</taxon>
        <taxon>Symphypleona</taxon>
        <taxon>Sminthuridae</taxon>
        <taxon>Allacma</taxon>
    </lineage>
</organism>
<dbReference type="EMBL" id="CAJVCH010152225">
    <property type="protein sequence ID" value="CAG7727678.1"/>
    <property type="molecule type" value="Genomic_DNA"/>
</dbReference>
<dbReference type="AlphaFoldDB" id="A0A8J2K166"/>
<proteinExistence type="predicted"/>
<protein>
    <recommendedName>
        <fullName evidence="3">O-acyltransferase WSD1 C-terminal domain-containing protein</fullName>
    </recommendedName>
</protein>
<gene>
    <name evidence="1" type="ORF">AFUS01_LOCUS16509</name>
</gene>
<keyword evidence="2" id="KW-1185">Reference proteome</keyword>
<name>A0A8J2K166_9HEXA</name>
<dbReference type="Proteomes" id="UP000708208">
    <property type="component" value="Unassembled WGS sequence"/>
</dbReference>
<reference evidence="1" key="1">
    <citation type="submission" date="2021-06" db="EMBL/GenBank/DDBJ databases">
        <authorList>
            <person name="Hodson N. C."/>
            <person name="Mongue J. A."/>
            <person name="Jaron S. K."/>
        </authorList>
    </citation>
    <scope>NUCLEOTIDE SEQUENCE</scope>
</reference>
<accession>A0A8J2K166</accession>
<dbReference type="OrthoDB" id="619536at2759"/>